<evidence type="ECO:0000313" key="1">
    <source>
        <dbReference type="EMBL" id="KAG1269989.1"/>
    </source>
</evidence>
<evidence type="ECO:0000313" key="2">
    <source>
        <dbReference type="Proteomes" id="UP000716291"/>
    </source>
</evidence>
<dbReference type="AlphaFoldDB" id="A0A9P6WQI0"/>
<comment type="caution">
    <text evidence="1">The sequence shown here is derived from an EMBL/GenBank/DDBJ whole genome shotgun (WGS) entry which is preliminary data.</text>
</comment>
<accession>A0A9P6WQI0</accession>
<keyword evidence="2" id="KW-1185">Reference proteome</keyword>
<name>A0A9P6WQI0_RHIOR</name>
<protein>
    <submittedName>
        <fullName evidence="1">Uncharacterized protein</fullName>
    </submittedName>
</protein>
<dbReference type="EMBL" id="JAANQT010023867">
    <property type="protein sequence ID" value="KAG1269989.1"/>
    <property type="molecule type" value="Genomic_DNA"/>
</dbReference>
<gene>
    <name evidence="1" type="ORF">G6F64_015657</name>
</gene>
<dbReference type="Proteomes" id="UP000716291">
    <property type="component" value="Unassembled WGS sequence"/>
</dbReference>
<organism evidence="1 2">
    <name type="scientific">Rhizopus oryzae</name>
    <name type="common">Mucormycosis agent</name>
    <name type="synonym">Rhizopus arrhizus var. delemar</name>
    <dbReference type="NCBI Taxonomy" id="64495"/>
    <lineage>
        <taxon>Eukaryota</taxon>
        <taxon>Fungi</taxon>
        <taxon>Fungi incertae sedis</taxon>
        <taxon>Mucoromycota</taxon>
        <taxon>Mucoromycotina</taxon>
        <taxon>Mucoromycetes</taxon>
        <taxon>Mucorales</taxon>
        <taxon>Mucorineae</taxon>
        <taxon>Rhizopodaceae</taxon>
        <taxon>Rhizopus</taxon>
    </lineage>
</organism>
<proteinExistence type="predicted"/>
<sequence>MAGALTKFTPSTLASAALPTSFCARAAATDRDAVAPSATATEIATAAIVLSMRAASIATTETVAAFHACA</sequence>
<reference evidence="1" key="1">
    <citation type="journal article" date="2020" name="Microb. Genom.">
        <title>Genetic diversity of clinical and environmental Mucorales isolates obtained from an investigation of mucormycosis cases among solid organ transplant recipients.</title>
        <authorList>
            <person name="Nguyen M.H."/>
            <person name="Kaul D."/>
            <person name="Muto C."/>
            <person name="Cheng S.J."/>
            <person name="Richter R.A."/>
            <person name="Bruno V.M."/>
            <person name="Liu G."/>
            <person name="Beyhan S."/>
            <person name="Sundermann A.J."/>
            <person name="Mounaud S."/>
            <person name="Pasculle A.W."/>
            <person name="Nierman W.C."/>
            <person name="Driscoll E."/>
            <person name="Cumbie R."/>
            <person name="Clancy C.J."/>
            <person name="Dupont C.L."/>
        </authorList>
    </citation>
    <scope>NUCLEOTIDE SEQUENCE</scope>
    <source>
        <strain evidence="1">GL11</strain>
    </source>
</reference>